<dbReference type="GO" id="GO:0004842">
    <property type="term" value="F:ubiquitin-protein transferase activity"/>
    <property type="evidence" value="ECO:0007669"/>
    <property type="project" value="TreeGrafter"/>
</dbReference>
<reference evidence="4" key="1">
    <citation type="submission" date="2019-07" db="EMBL/GenBank/DDBJ databases">
        <authorList>
            <person name="Ashton P.M."/>
            <person name="Dallman T."/>
            <person name="Nair S."/>
            <person name="De Pinna E."/>
            <person name="Peters T."/>
            <person name="Grant K."/>
        </authorList>
    </citation>
    <scope>NUCLEOTIDE SEQUENCE</scope>
    <source>
        <strain evidence="5">319688</strain>
        <strain evidence="4">646013</strain>
    </source>
</reference>
<dbReference type="SMART" id="SM00248">
    <property type="entry name" value="ANK"/>
    <property type="match status" value="2"/>
</dbReference>
<dbReference type="SUPFAM" id="SSF48403">
    <property type="entry name" value="Ankyrin repeat"/>
    <property type="match status" value="1"/>
</dbReference>
<proteinExistence type="predicted"/>
<dbReference type="AlphaFoldDB" id="A0A344R7L3"/>
<protein>
    <submittedName>
        <fullName evidence="4">Ankyrin repeat domain-containing protein</fullName>
    </submittedName>
</protein>
<keyword evidence="1" id="KW-0677">Repeat</keyword>
<evidence type="ECO:0000313" key="4">
    <source>
        <dbReference type="EMBL" id="ECC1609068.1"/>
    </source>
</evidence>
<evidence type="ECO:0000256" key="3">
    <source>
        <dbReference type="PROSITE-ProRule" id="PRU00023"/>
    </source>
</evidence>
<name>A0A344R7L3_SALER</name>
<evidence type="ECO:0000256" key="2">
    <source>
        <dbReference type="ARBA" id="ARBA00023043"/>
    </source>
</evidence>
<sequence>MPLGDYIIMKLSADVVLRRYHEEDLPEFSGIDLISVEQIGNFGNRPIHVACIRGDIDEINALIGGGADIHALGELGNTPLHEAVGQNNFEIVKLILCLGGDLTVKNDFGDTALDIAINNNRQDIIELLSLYK</sequence>
<dbReference type="PANTHER" id="PTHR24171">
    <property type="entry name" value="ANKYRIN REPEAT DOMAIN-CONTAINING PROTEIN 39-RELATED"/>
    <property type="match status" value="1"/>
</dbReference>
<feature type="repeat" description="ANK" evidence="3">
    <location>
        <begin position="75"/>
        <end position="107"/>
    </location>
</feature>
<gene>
    <name evidence="5" type="ORF">DPA05_25775</name>
    <name evidence="4" type="ORF">FNI14_24570</name>
</gene>
<dbReference type="Pfam" id="PF12796">
    <property type="entry name" value="Ank_2"/>
    <property type="match status" value="1"/>
</dbReference>
<evidence type="ECO:0000256" key="1">
    <source>
        <dbReference type="ARBA" id="ARBA00022737"/>
    </source>
</evidence>
<dbReference type="PROSITE" id="PS50297">
    <property type="entry name" value="ANK_REP_REGION"/>
    <property type="match status" value="2"/>
</dbReference>
<dbReference type="Gene3D" id="1.25.40.20">
    <property type="entry name" value="Ankyrin repeat-containing domain"/>
    <property type="match status" value="1"/>
</dbReference>
<accession>A0A454E522</accession>
<dbReference type="InterPro" id="IPR002110">
    <property type="entry name" value="Ankyrin_rpt"/>
</dbReference>
<keyword evidence="2 3" id="KW-0040">ANK repeat</keyword>
<accession>A0A344R7L3</accession>
<dbReference type="PANTHER" id="PTHR24171:SF8">
    <property type="entry name" value="BRCA1-ASSOCIATED RING DOMAIN PROTEIN 1"/>
    <property type="match status" value="1"/>
</dbReference>
<feature type="repeat" description="ANK" evidence="3">
    <location>
        <begin position="42"/>
        <end position="74"/>
    </location>
</feature>
<evidence type="ECO:0000313" key="5">
    <source>
        <dbReference type="EMBL" id="ECE6362965.1"/>
    </source>
</evidence>
<dbReference type="PROSITE" id="PS50088">
    <property type="entry name" value="ANK_REPEAT"/>
    <property type="match status" value="2"/>
</dbReference>
<dbReference type="EMBL" id="AAIAJV010000055">
    <property type="protein sequence ID" value="ECC1609068.1"/>
    <property type="molecule type" value="Genomic_DNA"/>
</dbReference>
<comment type="caution">
    <text evidence="4">The sequence shown here is derived from an EMBL/GenBank/DDBJ whole genome shotgun (WGS) entry which is preliminary data.</text>
</comment>
<dbReference type="InterPro" id="IPR036770">
    <property type="entry name" value="Ankyrin_rpt-contain_sf"/>
</dbReference>
<dbReference type="Proteomes" id="UP000839852">
    <property type="component" value="Unassembled WGS sequence"/>
</dbReference>
<organism evidence="4">
    <name type="scientific">Salmonella enterica subsp. salamae</name>
    <dbReference type="NCBI Taxonomy" id="59202"/>
    <lineage>
        <taxon>Bacteria</taxon>
        <taxon>Pseudomonadati</taxon>
        <taxon>Pseudomonadota</taxon>
        <taxon>Gammaproteobacteria</taxon>
        <taxon>Enterobacterales</taxon>
        <taxon>Enterobacteriaceae</taxon>
        <taxon>Salmonella</taxon>
    </lineage>
</organism>
<dbReference type="GO" id="GO:0085020">
    <property type="term" value="P:protein K6-linked ubiquitination"/>
    <property type="evidence" value="ECO:0007669"/>
    <property type="project" value="TreeGrafter"/>
</dbReference>
<dbReference type="EMBL" id="AAIIOQ010000064">
    <property type="protein sequence ID" value="ECE6362965.1"/>
    <property type="molecule type" value="Genomic_DNA"/>
</dbReference>